<dbReference type="InterPro" id="IPR036052">
    <property type="entry name" value="TrpB-like_PALP_sf"/>
</dbReference>
<gene>
    <name evidence="4" type="primary">dsdA</name>
    <name evidence="6" type="ORF">ACFFGS_05665</name>
</gene>
<feature type="domain" description="Tryptophan synthase beta chain-like PALP" evidence="5">
    <location>
        <begin position="68"/>
        <end position="390"/>
    </location>
</feature>
<dbReference type="InterPro" id="IPR050147">
    <property type="entry name" value="Ser/Thr_Dehydratase"/>
</dbReference>
<proteinExistence type="inferred from homology"/>
<dbReference type="Gene3D" id="3.40.50.1100">
    <property type="match status" value="2"/>
</dbReference>
<dbReference type="EC" id="4.3.1.18" evidence="4"/>
<evidence type="ECO:0000259" key="5">
    <source>
        <dbReference type="Pfam" id="PF00291"/>
    </source>
</evidence>
<dbReference type="Pfam" id="PF00291">
    <property type="entry name" value="PALP"/>
    <property type="match status" value="1"/>
</dbReference>
<sequence length="435" mass="47753">METQPLIDEYPQIKDLMAAKPLVWQNPDYGAPAHLPLGRADIFDAVARWQRFAPYLAKVFPETRATHGVIESPLVRIPKMQDAWAELNHQSLAGQLFLKADSELPVSGSIKSRGGIYEVLKFAEQVALAHTDLTYMDDYAVLATPHYHRLFSRYRVIVASTGNLALSVGIAAASFGFQTTVYMSHDARDWKKDRLRANGVTVKEFKTDFSSVIPMARQAAAQDSHCHFIDDEGSTDLFLGYAVAAVRLQHQFKRQGIRVDAEHPVVVYLPAGVGGSPSGVAFGLKMIMGANVHPVFCEPTHVPSVTLGMMTKLNNKICVQDIGLDGLTAADGLAVSRPSRIAGKLMRTLLLAGVTFNDDDLFAYVSALLDTEQLMVEPSAAAGFTALRPLTTAFPQFAGRTVTHVVWATGGEMMPPEERRRDYQRGAQLLAREGW</sequence>
<dbReference type="RefSeq" id="WP_137645921.1">
    <property type="nucleotide sequence ID" value="NZ_BAABRM010000030.1"/>
</dbReference>
<feature type="modified residue" description="N6-(pyridoxal phosphate)lysine" evidence="4">
    <location>
        <position position="111"/>
    </location>
</feature>
<dbReference type="NCBIfam" id="TIGR02035">
    <property type="entry name" value="D_Ser_am_lyase"/>
    <property type="match status" value="1"/>
</dbReference>
<evidence type="ECO:0000256" key="2">
    <source>
        <dbReference type="ARBA" id="ARBA00022898"/>
    </source>
</evidence>
<dbReference type="HAMAP" id="MF_01030">
    <property type="entry name" value="D_Ser_dehydrat"/>
    <property type="match status" value="1"/>
</dbReference>
<dbReference type="InterPro" id="IPR000634">
    <property type="entry name" value="Ser/Thr_deHydtase_PyrdxlP-BS"/>
</dbReference>
<dbReference type="Proteomes" id="UP001589855">
    <property type="component" value="Unassembled WGS sequence"/>
</dbReference>
<evidence type="ECO:0000256" key="1">
    <source>
        <dbReference type="ARBA" id="ARBA00001933"/>
    </source>
</evidence>
<comment type="caution">
    <text evidence="6">The sequence shown here is derived from an EMBL/GenBank/DDBJ whole genome shotgun (WGS) entry which is preliminary data.</text>
</comment>
<evidence type="ECO:0000256" key="4">
    <source>
        <dbReference type="HAMAP-Rule" id="MF_01030"/>
    </source>
</evidence>
<reference evidence="6 7" key="1">
    <citation type="submission" date="2024-09" db="EMBL/GenBank/DDBJ databases">
        <authorList>
            <person name="Sun Q."/>
            <person name="Mori K."/>
        </authorList>
    </citation>
    <scope>NUCLEOTIDE SEQUENCE [LARGE SCALE GENOMIC DNA]</scope>
    <source>
        <strain evidence="6 7">TBRC 4575</strain>
    </source>
</reference>
<comment type="catalytic activity">
    <reaction evidence="4">
        <text>D-serine = pyruvate + NH4(+)</text>
        <dbReference type="Rhea" id="RHEA:13977"/>
        <dbReference type="ChEBI" id="CHEBI:15361"/>
        <dbReference type="ChEBI" id="CHEBI:28938"/>
        <dbReference type="ChEBI" id="CHEBI:35247"/>
        <dbReference type="EC" id="4.3.1.18"/>
    </reaction>
</comment>
<dbReference type="SUPFAM" id="SSF53686">
    <property type="entry name" value="Tryptophan synthase beta subunit-like PLP-dependent enzymes"/>
    <property type="match status" value="1"/>
</dbReference>
<keyword evidence="7" id="KW-1185">Reference proteome</keyword>
<organism evidence="6 7">
    <name type="scientific">Lactiplantibacillus plajomi</name>
    <dbReference type="NCBI Taxonomy" id="1457217"/>
    <lineage>
        <taxon>Bacteria</taxon>
        <taxon>Bacillati</taxon>
        <taxon>Bacillota</taxon>
        <taxon>Bacilli</taxon>
        <taxon>Lactobacillales</taxon>
        <taxon>Lactobacillaceae</taxon>
        <taxon>Lactiplantibacillus</taxon>
    </lineage>
</organism>
<accession>A0ABV6K2A8</accession>
<comment type="cofactor">
    <cofactor evidence="1 4">
        <name>pyridoxal 5'-phosphate</name>
        <dbReference type="ChEBI" id="CHEBI:597326"/>
    </cofactor>
</comment>
<keyword evidence="2 4" id="KW-0663">Pyridoxal phosphate</keyword>
<protein>
    <recommendedName>
        <fullName evidence="4">Probable D-serine dehydratase</fullName>
        <ecNumber evidence="4">4.3.1.18</ecNumber>
    </recommendedName>
    <alternativeName>
        <fullName evidence="4">D-serine deaminase</fullName>
        <shortName evidence="4">DSD</shortName>
    </alternativeName>
</protein>
<name>A0ABV6K2A8_9LACO</name>
<evidence type="ECO:0000313" key="7">
    <source>
        <dbReference type="Proteomes" id="UP001589855"/>
    </source>
</evidence>
<comment type="similarity">
    <text evidence="4">Belongs to the serine/threonine dehydratase family. DsdA subfamily.</text>
</comment>
<dbReference type="PROSITE" id="PS00165">
    <property type="entry name" value="DEHYDRATASE_SER_THR"/>
    <property type="match status" value="1"/>
</dbReference>
<dbReference type="PANTHER" id="PTHR48078">
    <property type="entry name" value="THREONINE DEHYDRATASE, MITOCHONDRIAL-RELATED"/>
    <property type="match status" value="1"/>
</dbReference>
<dbReference type="PANTHER" id="PTHR48078:SF9">
    <property type="entry name" value="D-SERINE DEHYDRATASE"/>
    <property type="match status" value="1"/>
</dbReference>
<dbReference type="NCBIfam" id="NF002823">
    <property type="entry name" value="PRK02991.1"/>
    <property type="match status" value="1"/>
</dbReference>
<evidence type="ECO:0000256" key="3">
    <source>
        <dbReference type="ARBA" id="ARBA00023239"/>
    </source>
</evidence>
<dbReference type="GO" id="GO:0008721">
    <property type="term" value="F:D-serine ammonia-lyase activity"/>
    <property type="evidence" value="ECO:0007669"/>
    <property type="project" value="UniProtKB-EC"/>
</dbReference>
<evidence type="ECO:0000313" key="6">
    <source>
        <dbReference type="EMBL" id="MFC0423606.1"/>
    </source>
</evidence>
<dbReference type="InterPro" id="IPR001926">
    <property type="entry name" value="TrpB-like_PALP"/>
</dbReference>
<dbReference type="InterPro" id="IPR011780">
    <property type="entry name" value="D_Ser_am_lyase"/>
</dbReference>
<keyword evidence="3 4" id="KW-0456">Lyase</keyword>
<dbReference type="EMBL" id="JBHLUK010000055">
    <property type="protein sequence ID" value="MFC0423606.1"/>
    <property type="molecule type" value="Genomic_DNA"/>
</dbReference>